<proteinExistence type="predicted"/>
<evidence type="ECO:0000256" key="1">
    <source>
        <dbReference type="SAM" id="MobiDB-lite"/>
    </source>
</evidence>
<protein>
    <submittedName>
        <fullName evidence="2">Uncharacterized protein</fullName>
    </submittedName>
</protein>
<evidence type="ECO:0000313" key="3">
    <source>
        <dbReference type="Proteomes" id="UP000600918"/>
    </source>
</evidence>
<reference evidence="2" key="1">
    <citation type="journal article" date="2020" name="G3 (Bethesda)">
        <title>High-Quality Assemblies for Three Invasive Social Wasps from the &lt;i&gt;Vespula&lt;/i&gt; Genus.</title>
        <authorList>
            <person name="Harrop T.W.R."/>
            <person name="Guhlin J."/>
            <person name="McLaughlin G.M."/>
            <person name="Permina E."/>
            <person name="Stockwell P."/>
            <person name="Gilligan J."/>
            <person name="Le Lec M.F."/>
            <person name="Gruber M.A.M."/>
            <person name="Quinn O."/>
            <person name="Lovegrove M."/>
            <person name="Duncan E.J."/>
            <person name="Remnant E.J."/>
            <person name="Van Eeckhoven J."/>
            <person name="Graham B."/>
            <person name="Knapp R.A."/>
            <person name="Langford K.W."/>
            <person name="Kronenberg Z."/>
            <person name="Press M.O."/>
            <person name="Eacker S.M."/>
            <person name="Wilson-Rankin E.E."/>
            <person name="Purcell J."/>
            <person name="Lester P.J."/>
            <person name="Dearden P.K."/>
        </authorList>
    </citation>
    <scope>NUCLEOTIDE SEQUENCE</scope>
    <source>
        <strain evidence="2">Volc-1</strain>
    </source>
</reference>
<comment type="caution">
    <text evidence="2">The sequence shown here is derived from an EMBL/GenBank/DDBJ whole genome shotgun (WGS) entry which is preliminary data.</text>
</comment>
<evidence type="ECO:0000313" key="2">
    <source>
        <dbReference type="EMBL" id="KAF7394162.1"/>
    </source>
</evidence>
<feature type="compositionally biased region" description="Basic residues" evidence="1">
    <location>
        <begin position="97"/>
        <end position="106"/>
    </location>
</feature>
<accession>A0A834JTP6</accession>
<name>A0A834JTP6_VESPE</name>
<organism evidence="2 3">
    <name type="scientific">Vespula pensylvanica</name>
    <name type="common">Western yellow jacket</name>
    <name type="synonym">Wasp</name>
    <dbReference type="NCBI Taxonomy" id="30213"/>
    <lineage>
        <taxon>Eukaryota</taxon>
        <taxon>Metazoa</taxon>
        <taxon>Ecdysozoa</taxon>
        <taxon>Arthropoda</taxon>
        <taxon>Hexapoda</taxon>
        <taxon>Insecta</taxon>
        <taxon>Pterygota</taxon>
        <taxon>Neoptera</taxon>
        <taxon>Endopterygota</taxon>
        <taxon>Hymenoptera</taxon>
        <taxon>Apocrita</taxon>
        <taxon>Aculeata</taxon>
        <taxon>Vespoidea</taxon>
        <taxon>Vespidae</taxon>
        <taxon>Vespinae</taxon>
        <taxon>Vespula</taxon>
    </lineage>
</organism>
<dbReference type="EMBL" id="JACSDY010000021">
    <property type="protein sequence ID" value="KAF7394162.1"/>
    <property type="molecule type" value="Genomic_DNA"/>
</dbReference>
<feature type="region of interest" description="Disordered" evidence="1">
    <location>
        <begin position="94"/>
        <end position="114"/>
    </location>
</feature>
<gene>
    <name evidence="2" type="ORF">H0235_016757</name>
</gene>
<dbReference type="Proteomes" id="UP000600918">
    <property type="component" value="Unassembled WGS sequence"/>
</dbReference>
<sequence length="114" mass="13477">MVATYVRRLRRFENSGPSFRLRFLVPSSSDSGFVSSYRGSINRARVFYARNERIKIYQDELLESCFSLRPVEKFLRRKMLPIAKMTLGEVLFEKNRKGGGRKRRVDPRRTPDEK</sequence>
<dbReference type="AlphaFoldDB" id="A0A834JTP6"/>
<keyword evidence="3" id="KW-1185">Reference proteome</keyword>